<dbReference type="SMART" id="SM00248">
    <property type="entry name" value="ANK"/>
    <property type="match status" value="10"/>
</dbReference>
<dbReference type="Pfam" id="PF12796">
    <property type="entry name" value="Ank_2"/>
    <property type="match status" value="1"/>
</dbReference>
<dbReference type="PROSITE" id="PS50097">
    <property type="entry name" value="BTB"/>
    <property type="match status" value="1"/>
</dbReference>
<dbReference type="Pfam" id="PF00651">
    <property type="entry name" value="BTB"/>
    <property type="match status" value="1"/>
</dbReference>
<dbReference type="SUPFAM" id="SSF54695">
    <property type="entry name" value="POZ domain"/>
    <property type="match status" value="1"/>
</dbReference>
<proteinExistence type="predicted"/>
<dbReference type="Proteomes" id="UP001146793">
    <property type="component" value="Unassembled WGS sequence"/>
</dbReference>
<feature type="domain" description="BTB" evidence="4">
    <location>
        <begin position="673"/>
        <end position="742"/>
    </location>
</feature>
<name>A0AAV7YEX2_9EUKA</name>
<feature type="repeat" description="ANK" evidence="3">
    <location>
        <begin position="503"/>
        <end position="533"/>
    </location>
</feature>
<evidence type="ECO:0000259" key="4">
    <source>
        <dbReference type="PROSITE" id="PS50097"/>
    </source>
</evidence>
<dbReference type="InterPro" id="IPR051165">
    <property type="entry name" value="Multifunctional_ANK_Repeat"/>
</dbReference>
<keyword evidence="2 3" id="KW-0040">ANK repeat</keyword>
<organism evidence="5 6">
    <name type="scientific">Anaeramoeba flamelloides</name>
    <dbReference type="NCBI Taxonomy" id="1746091"/>
    <lineage>
        <taxon>Eukaryota</taxon>
        <taxon>Metamonada</taxon>
        <taxon>Anaeramoebidae</taxon>
        <taxon>Anaeramoeba</taxon>
    </lineage>
</organism>
<dbReference type="Gene3D" id="3.30.710.10">
    <property type="entry name" value="Potassium Channel Kv1.1, Chain A"/>
    <property type="match status" value="1"/>
</dbReference>
<dbReference type="AlphaFoldDB" id="A0AAV7YEX2"/>
<gene>
    <name evidence="5" type="ORF">M0812_28556</name>
</gene>
<evidence type="ECO:0000256" key="3">
    <source>
        <dbReference type="PROSITE-ProRule" id="PRU00023"/>
    </source>
</evidence>
<dbReference type="SUPFAM" id="SSF48403">
    <property type="entry name" value="Ankyrin repeat"/>
    <property type="match status" value="1"/>
</dbReference>
<evidence type="ECO:0000313" key="5">
    <source>
        <dbReference type="EMBL" id="KAJ3426108.1"/>
    </source>
</evidence>
<dbReference type="Gene3D" id="1.25.40.20">
    <property type="entry name" value="Ankyrin repeat-containing domain"/>
    <property type="match status" value="2"/>
</dbReference>
<protein>
    <submittedName>
        <fullName evidence="5">Ankyrin repeat-containing protein</fullName>
    </submittedName>
</protein>
<dbReference type="InterPro" id="IPR000210">
    <property type="entry name" value="BTB/POZ_dom"/>
</dbReference>
<evidence type="ECO:0000313" key="6">
    <source>
        <dbReference type="Proteomes" id="UP001146793"/>
    </source>
</evidence>
<comment type="caution">
    <text evidence="5">The sequence shown here is derived from an EMBL/GenBank/DDBJ whole genome shotgun (WGS) entry which is preliminary data.</text>
</comment>
<reference evidence="5" key="1">
    <citation type="submission" date="2022-08" db="EMBL/GenBank/DDBJ databases">
        <title>Novel sulphate-reducing endosymbionts in the free-living metamonad Anaeramoeba.</title>
        <authorList>
            <person name="Jerlstrom-Hultqvist J."/>
            <person name="Cepicka I."/>
            <person name="Gallot-Lavallee L."/>
            <person name="Salas-Leiva D."/>
            <person name="Curtis B.A."/>
            <person name="Zahonova K."/>
            <person name="Pipaliya S."/>
            <person name="Dacks J."/>
            <person name="Roger A.J."/>
        </authorList>
    </citation>
    <scope>NUCLEOTIDE SEQUENCE</scope>
    <source>
        <strain evidence="5">Busselton2</strain>
    </source>
</reference>
<keyword evidence="1" id="KW-0677">Repeat</keyword>
<accession>A0AAV7YEX2</accession>
<dbReference type="InterPro" id="IPR036770">
    <property type="entry name" value="Ankyrin_rpt-contain_sf"/>
</dbReference>
<dbReference type="PANTHER" id="PTHR24123">
    <property type="entry name" value="ANKYRIN REPEAT-CONTAINING"/>
    <property type="match status" value="1"/>
</dbReference>
<dbReference type="EMBL" id="JANTQA010000070">
    <property type="protein sequence ID" value="KAJ3426108.1"/>
    <property type="molecule type" value="Genomic_DNA"/>
</dbReference>
<dbReference type="InterPro" id="IPR002110">
    <property type="entry name" value="Ankyrin_rpt"/>
</dbReference>
<evidence type="ECO:0000256" key="2">
    <source>
        <dbReference type="ARBA" id="ARBA00023043"/>
    </source>
</evidence>
<dbReference type="InterPro" id="IPR011333">
    <property type="entry name" value="SKP1/BTB/POZ_sf"/>
</dbReference>
<sequence length="772" mass="90595">MLSSVGSIKKYPFVLSKKEKLPSCDNCKIKAVAYCTSAEKLLCTKCLNKYHNTNEYWRAKRLTKRNQILFNLSTKNFCTTFLPQRRLKNGKSGIRYLCVCKRDSETYKYCFKLGGQINQIIGNKHKTIFHDYLKNGKKPTIKQLKFFEKQGADLEKKNSRRENCFHFYFGNVNRTKNLDLSVIEYLLTKGLDLHQKSRKLQTPFHHYCEKPNATLEMIKFFLDHSFDINELGQRSETILFPICRNEKLNLQIIQFLLEKGINVDHQSGYPHKETALHLLCKMGPSSDCDQETKNKAIKLLLDKSKNVTTQNARQQTAFYLYLTSMNSDLRIIRNFLSKGETLADKSAVDDKNAFHWLFQSTEEITKEKIDLYLENNVDLNKPDIYLFTPFHFLCKNQHFNSFSTSKLEIFQHLKKRNCNFSKKNDNLQTGLFLLCRTGHSLELIEFLLKECNQSAVINQKDINGNTCLSALFIFCTQKMNFDLLKLLFKYGSDPNSVNKLLITPFHLVVNRRITAKYAELFLQNGADVSVKNRHNQDVLQSYIANTTKQNQKILRLLKINFKSIIEDFSNFFTENKFADSGIKGIKFHKLLVKWRTKKKIKFIIKILDQYEKNDILDFMKWIYTGDLPVNFKTENIEHTNLKKIFEEFEIVLDNEQYFFKNSIKSLFLDEKSKDFSLIINETNETIKVHKLILQCRSKLYQNMFDSIEDPNIIQVTDYSKRSKESLQIFIEYLYTGKIDSKKLTRKIKSQLSDAANYYQLNPNCSFDYYIGK</sequence>
<evidence type="ECO:0000256" key="1">
    <source>
        <dbReference type="ARBA" id="ARBA00022737"/>
    </source>
</evidence>
<dbReference type="PROSITE" id="PS50088">
    <property type="entry name" value="ANK_REPEAT"/>
    <property type="match status" value="1"/>
</dbReference>